<feature type="region of interest" description="Disordered" evidence="1">
    <location>
        <begin position="518"/>
        <end position="537"/>
    </location>
</feature>
<dbReference type="AlphaFoldDB" id="A0A565AYY6"/>
<feature type="region of interest" description="Disordered" evidence="1">
    <location>
        <begin position="492"/>
        <end position="512"/>
    </location>
</feature>
<gene>
    <name evidence="3" type="ORF">ANE_LOCUS4745</name>
</gene>
<keyword evidence="4" id="KW-1185">Reference proteome</keyword>
<proteinExistence type="predicted"/>
<feature type="region of interest" description="Disordered" evidence="1">
    <location>
        <begin position="113"/>
        <end position="162"/>
    </location>
</feature>
<accession>A0A565AYY6</accession>
<sequence length="867" mass="96558">MTGELQETADKTAPCAAITEKRPNRLSGCVGVFFQLFDWNRRFAKKKLFSRKSFLPGKQASKRFGRDEKMLKSKLNLIDDENRGSFPNRGEVAELKKHEMRSPSLVARLMGLESIPSNHRDKGKKKKKPPFLNNDGCGDVFDGEEDKGFDKSRPQKMQRTTTTGVCDRRIVAKKFGSDALQIKNVLTRVRKHHQYNSHHQHQKLASPVRSPRLHGRNSRLIEAAARILEPGLQAKRNAKHGIAFPGSSGSRRFENVGKDPVEAVVSPDCLEFQNGYNNSVASCKACGSFVDVHSSIPVAEENGKNTAFVSESLPFERCKRNVFWKNQEPSDSVSGKGRDCTNQMERKALHRAQKDEMALPSVRNRSDFHNQVLQGERFPPEARSYTLQSKRGCSSPANAVNCKEKDFMAMNRGSRSRNHNSKSLAKFENSDLNLQRKSHTRVEDASNRSGLSTPARKRRLSCVSGHGRGSSSMSPVSRRLDGECSCDCSNGPSGSNGTTFSPLKFGSPHRHYSQCCREPRERRGVQSVPNQMGERNPRTTFQKRLPLDASTLGMIQQKLIELASREEDETIGGCAFPNKSDSLILHELLSSLAMEQPYIRDTELPCAETANWRKGKRELWSSIGNANSDYTSPGSVLDASFSNESCFSNSIDNISVPGQIRLPLEPIEPNWDALEDSATSFMKSTSSGDYQAIASLVSHVSNVLRCLSNTGLILTQQRFTNAREVIIHTELLGCTTIHKNYLIGPEIFDELMIYAARSDDLVNLPGLTGGFLVDAMIEYLEQRNISCGLKPSSAKADELIRGVLDEVPKWVKSEAQFGMDEVFGSEMDLETHLFGLGTEIAYEILWCLVGELAIDLGKSFPVKTHLF</sequence>
<dbReference type="Pfam" id="PF14383">
    <property type="entry name" value="VARLMGL"/>
    <property type="match status" value="1"/>
</dbReference>
<dbReference type="OrthoDB" id="1928505at2759"/>
<dbReference type="EMBL" id="CABITT030000002">
    <property type="protein sequence ID" value="VVA94300.1"/>
    <property type="molecule type" value="Genomic_DNA"/>
</dbReference>
<dbReference type="Proteomes" id="UP000489600">
    <property type="component" value="Unassembled WGS sequence"/>
</dbReference>
<evidence type="ECO:0000313" key="3">
    <source>
        <dbReference type="EMBL" id="VVA94300.1"/>
    </source>
</evidence>
<comment type="caution">
    <text evidence="3">The sequence shown here is derived from an EMBL/GenBank/DDBJ whole genome shotgun (WGS) entry which is preliminary data.</text>
</comment>
<reference evidence="3" key="1">
    <citation type="submission" date="2019-07" db="EMBL/GenBank/DDBJ databases">
        <authorList>
            <person name="Dittberner H."/>
        </authorList>
    </citation>
    <scope>NUCLEOTIDE SEQUENCE [LARGE SCALE GENOMIC DNA]</scope>
</reference>
<evidence type="ECO:0000256" key="1">
    <source>
        <dbReference type="SAM" id="MobiDB-lite"/>
    </source>
</evidence>
<evidence type="ECO:0000313" key="4">
    <source>
        <dbReference type="Proteomes" id="UP000489600"/>
    </source>
</evidence>
<dbReference type="InterPro" id="IPR032795">
    <property type="entry name" value="DUF3741-assoc"/>
</dbReference>
<feature type="compositionally biased region" description="Polar residues" evidence="1">
    <location>
        <begin position="492"/>
        <end position="501"/>
    </location>
</feature>
<feature type="domain" description="DUF3741" evidence="2">
    <location>
        <begin position="91"/>
        <end position="121"/>
    </location>
</feature>
<organism evidence="3 4">
    <name type="scientific">Arabis nemorensis</name>
    <dbReference type="NCBI Taxonomy" id="586526"/>
    <lineage>
        <taxon>Eukaryota</taxon>
        <taxon>Viridiplantae</taxon>
        <taxon>Streptophyta</taxon>
        <taxon>Embryophyta</taxon>
        <taxon>Tracheophyta</taxon>
        <taxon>Spermatophyta</taxon>
        <taxon>Magnoliopsida</taxon>
        <taxon>eudicotyledons</taxon>
        <taxon>Gunneridae</taxon>
        <taxon>Pentapetalae</taxon>
        <taxon>rosids</taxon>
        <taxon>malvids</taxon>
        <taxon>Brassicales</taxon>
        <taxon>Brassicaceae</taxon>
        <taxon>Arabideae</taxon>
        <taxon>Arabis</taxon>
    </lineage>
</organism>
<evidence type="ECO:0000259" key="2">
    <source>
        <dbReference type="Pfam" id="PF14383"/>
    </source>
</evidence>
<protein>
    <recommendedName>
        <fullName evidence="2">DUF3741 domain-containing protein</fullName>
    </recommendedName>
</protein>
<name>A0A565AYY6_9BRAS</name>
<dbReference type="PANTHER" id="PTHR21726:SF61">
    <property type="entry name" value="DNAA INITIATOR-ASSOCIATING PROTEIN"/>
    <property type="match status" value="1"/>
</dbReference>
<dbReference type="PANTHER" id="PTHR21726">
    <property type="entry name" value="PHOSPHATIDYLINOSITOL N-ACETYLGLUCOSAMINYLTRANSFERASE SUBUNIT P DOWN SYNDROME CRITICAL REGION PROTEIN 5 -RELATED"/>
    <property type="match status" value="1"/>
</dbReference>
<feature type="region of interest" description="Disordered" evidence="1">
    <location>
        <begin position="408"/>
        <end position="479"/>
    </location>
</feature>